<feature type="non-terminal residue" evidence="2">
    <location>
        <position position="49"/>
    </location>
</feature>
<name>A0A168LGU1_ABSGL</name>
<dbReference type="Proteomes" id="UP000078561">
    <property type="component" value="Unassembled WGS sequence"/>
</dbReference>
<dbReference type="AlphaFoldDB" id="A0A168LGU1"/>
<evidence type="ECO:0000256" key="1">
    <source>
        <dbReference type="SAM" id="MobiDB-lite"/>
    </source>
</evidence>
<proteinExistence type="predicted"/>
<accession>A0A168LGU1</accession>
<organism evidence="2">
    <name type="scientific">Absidia glauca</name>
    <name type="common">Pin mould</name>
    <dbReference type="NCBI Taxonomy" id="4829"/>
    <lineage>
        <taxon>Eukaryota</taxon>
        <taxon>Fungi</taxon>
        <taxon>Fungi incertae sedis</taxon>
        <taxon>Mucoromycota</taxon>
        <taxon>Mucoromycotina</taxon>
        <taxon>Mucoromycetes</taxon>
        <taxon>Mucorales</taxon>
        <taxon>Cunninghamellaceae</taxon>
        <taxon>Absidia</taxon>
    </lineage>
</organism>
<protein>
    <submittedName>
        <fullName evidence="2">Uncharacterized protein</fullName>
    </submittedName>
</protein>
<reference evidence="2" key="1">
    <citation type="submission" date="2016-04" db="EMBL/GenBank/DDBJ databases">
        <authorList>
            <person name="Evans L.H."/>
            <person name="Alamgir A."/>
            <person name="Owens N."/>
            <person name="Weber N.D."/>
            <person name="Virtaneva K."/>
            <person name="Barbian K."/>
            <person name="Babar A."/>
            <person name="Rosenke K."/>
        </authorList>
    </citation>
    <scope>NUCLEOTIDE SEQUENCE [LARGE SCALE GENOMIC DNA]</scope>
    <source>
        <strain evidence="2">CBS 101.48</strain>
    </source>
</reference>
<sequence length="49" mass="4994">MGKGLPEGMAQAPHSRRPGSNHPGRVNIPNQADIINIDSSDSEGADAGA</sequence>
<evidence type="ECO:0000313" key="3">
    <source>
        <dbReference type="Proteomes" id="UP000078561"/>
    </source>
</evidence>
<feature type="compositionally biased region" description="Acidic residues" evidence="1">
    <location>
        <begin position="40"/>
        <end position="49"/>
    </location>
</feature>
<evidence type="ECO:0000313" key="2">
    <source>
        <dbReference type="EMBL" id="SAL96756.1"/>
    </source>
</evidence>
<dbReference type="InParanoid" id="A0A168LGU1"/>
<keyword evidence="3" id="KW-1185">Reference proteome</keyword>
<gene>
    <name evidence="2" type="primary">ABSGL_02173.1 scaffold 2627</name>
</gene>
<feature type="region of interest" description="Disordered" evidence="1">
    <location>
        <begin position="1"/>
        <end position="49"/>
    </location>
</feature>
<dbReference type="EMBL" id="LT551172">
    <property type="protein sequence ID" value="SAL96756.1"/>
    <property type="molecule type" value="Genomic_DNA"/>
</dbReference>